<feature type="domain" description="Sialidase" evidence="2">
    <location>
        <begin position="99"/>
        <end position="290"/>
    </location>
</feature>
<name>A6DPU4_9BACT</name>
<dbReference type="PANTHER" id="PTHR43752">
    <property type="entry name" value="BNR/ASP-BOX REPEAT FAMILY PROTEIN"/>
    <property type="match status" value="1"/>
</dbReference>
<dbReference type="PANTHER" id="PTHR43752:SF2">
    <property type="entry name" value="BNR_ASP-BOX REPEAT FAMILY PROTEIN"/>
    <property type="match status" value="1"/>
</dbReference>
<keyword evidence="4" id="KW-1185">Reference proteome</keyword>
<proteinExistence type="predicted"/>
<protein>
    <submittedName>
        <fullName evidence="3">Prabable sialidase</fullName>
    </submittedName>
</protein>
<dbReference type="AlphaFoldDB" id="A6DPU4"/>
<evidence type="ECO:0000313" key="4">
    <source>
        <dbReference type="Proteomes" id="UP000004947"/>
    </source>
</evidence>
<accession>A6DPU4</accession>
<dbReference type="Pfam" id="PF13088">
    <property type="entry name" value="BNR_2"/>
    <property type="match status" value="1"/>
</dbReference>
<evidence type="ECO:0000259" key="2">
    <source>
        <dbReference type="Pfam" id="PF13088"/>
    </source>
</evidence>
<organism evidence="3 4">
    <name type="scientific">Lentisphaera araneosa HTCC2155</name>
    <dbReference type="NCBI Taxonomy" id="313628"/>
    <lineage>
        <taxon>Bacteria</taxon>
        <taxon>Pseudomonadati</taxon>
        <taxon>Lentisphaerota</taxon>
        <taxon>Lentisphaeria</taxon>
        <taxon>Lentisphaerales</taxon>
        <taxon>Lentisphaeraceae</taxon>
        <taxon>Lentisphaera</taxon>
    </lineage>
</organism>
<keyword evidence="1" id="KW-0732">Signal</keyword>
<feature type="signal peptide" evidence="1">
    <location>
        <begin position="1"/>
        <end position="23"/>
    </location>
</feature>
<sequence>MNYRHFCIGMVCLLFLMPTSVYCQQPYEPYLDFSKDTSKHVVIAAGTPTVYQGHPTSVLLADGKTMFCVWCQDHGGNCGPFALSKDAGKTWKRVDDRLPKEFRKSRNCPTIFRMRDMRGKERLFIFSQGNWNKEKRRYTELIRVMSEDQGNTWKMMPTIPLTAVMPFTTMIRLKDGSYLAQYNDRHWETGKLWNRIFQIKSSDGGITWGKSRCVAQSNKMNLCEPFLLRSPDGEEICSILRDNVGGALSKLIFSKDEGKSWSPMEESSWGLTGHRHHGVQLEDGRWIIAFRDRAPHSPSMNNFVAWIGTYDDIKNKLPGKRIKLLHSFQHSDCGYASLSLLPDKGIFAVTYIKYKPDRDKHSIVGVRLSHTDLK</sequence>
<gene>
    <name evidence="3" type="ORF">LNTAR_19997</name>
</gene>
<dbReference type="eggNOG" id="COG4409">
    <property type="taxonomic scope" value="Bacteria"/>
</dbReference>
<comment type="caution">
    <text evidence="3">The sequence shown here is derived from an EMBL/GenBank/DDBJ whole genome shotgun (WGS) entry which is preliminary data.</text>
</comment>
<reference evidence="3 4" key="1">
    <citation type="journal article" date="2010" name="J. Bacteriol.">
        <title>Genome sequence of Lentisphaera araneosa HTCC2155T, the type species of the order Lentisphaerales in the phylum Lentisphaerae.</title>
        <authorList>
            <person name="Thrash J.C."/>
            <person name="Cho J.C."/>
            <person name="Vergin K.L."/>
            <person name="Morris R.M."/>
            <person name="Giovannoni S.J."/>
        </authorList>
    </citation>
    <scope>NUCLEOTIDE SEQUENCE [LARGE SCALE GENOMIC DNA]</scope>
    <source>
        <strain evidence="3 4">HTCC2155</strain>
    </source>
</reference>
<dbReference type="OrthoDB" id="9807193at2"/>
<dbReference type="InterPro" id="IPR011040">
    <property type="entry name" value="Sialidase"/>
</dbReference>
<dbReference type="InterPro" id="IPR036278">
    <property type="entry name" value="Sialidase_sf"/>
</dbReference>
<dbReference type="Proteomes" id="UP000004947">
    <property type="component" value="Unassembled WGS sequence"/>
</dbReference>
<evidence type="ECO:0000313" key="3">
    <source>
        <dbReference type="EMBL" id="EDM26389.1"/>
    </source>
</evidence>
<dbReference type="RefSeq" id="WP_007279875.1">
    <property type="nucleotide sequence ID" value="NZ_ABCK01000017.1"/>
</dbReference>
<dbReference type="CDD" id="cd15482">
    <property type="entry name" value="Sialidase_non-viral"/>
    <property type="match status" value="1"/>
</dbReference>
<dbReference type="EMBL" id="ABCK01000017">
    <property type="protein sequence ID" value="EDM26389.1"/>
    <property type="molecule type" value="Genomic_DNA"/>
</dbReference>
<feature type="chain" id="PRO_5002694232" evidence="1">
    <location>
        <begin position="24"/>
        <end position="374"/>
    </location>
</feature>
<dbReference type="SUPFAM" id="SSF50939">
    <property type="entry name" value="Sialidases"/>
    <property type="match status" value="1"/>
</dbReference>
<evidence type="ECO:0000256" key="1">
    <source>
        <dbReference type="SAM" id="SignalP"/>
    </source>
</evidence>
<dbReference type="Gene3D" id="2.120.10.10">
    <property type="match status" value="2"/>
</dbReference>
<dbReference type="STRING" id="313628.LNTAR_19997"/>